<keyword evidence="5 10" id="KW-0479">Metal-binding</keyword>
<dbReference type="SUPFAM" id="SSF55973">
    <property type="entry name" value="S-adenosylmethionine synthetase"/>
    <property type="match status" value="3"/>
</dbReference>
<keyword evidence="3 10" id="KW-0554">One-carbon metabolism</keyword>
<dbReference type="GO" id="GO:0005737">
    <property type="term" value="C:cytoplasm"/>
    <property type="evidence" value="ECO:0007669"/>
    <property type="project" value="UniProtKB-SubCell"/>
</dbReference>
<keyword evidence="10" id="KW-0963">Cytoplasm</keyword>
<feature type="binding site" evidence="10">
    <location>
        <position position="266"/>
    </location>
    <ligand>
        <name>ATP</name>
        <dbReference type="ChEBI" id="CHEBI:30616"/>
        <note>ligand shared between two neighboring subunits</note>
    </ligand>
</feature>
<protein>
    <recommendedName>
        <fullName evidence="10">S-adenosylmethionine synthase</fullName>
        <shortName evidence="10">AdoMet synthase</shortName>
        <ecNumber evidence="10">2.5.1.6</ecNumber>
    </recommendedName>
    <alternativeName>
        <fullName evidence="10">MAT</fullName>
    </alternativeName>
    <alternativeName>
        <fullName evidence="10">Methionine adenosyltransferase</fullName>
    </alternativeName>
</protein>
<sequence length="384" mass="41959">MSSYLFTSESVSEGHPDKIADQISDAVLDEILKQDPKARVACETYVKTGMALVGGEITTSAWVDIENLTRQVICDIGYKHSEMGFDGNSCAVLNAIGKQSSDINQGVDRENPLDQGAGDQGIMFGYATNETEVLMPAAITYAHRLMEKQAEVRKSGKLAWLRPDAKSQVTLKYEDNKIVGVDAVVLSTQHSEEVSQKEIYEGVMEEIIKPILPSELLSQQTKYFINPTGRFVIGGPMGDCGLTGRKIIVDTYGGAARHGGGAFSGKDPSKVDRSAAYAARYVAKNIVAAGLADRCEIQLSYAIGVAEPTSIMVETFGTGKVSNEVLVKLVREFFDLRPYGLIKMLNLIQPIYRQTAAYGHFGREQFPWEKVDRAEELRAAAGLK</sequence>
<accession>A0A369Z5Z9</accession>
<dbReference type="InterPro" id="IPR022628">
    <property type="entry name" value="S-AdoMet_synt_N"/>
</dbReference>
<dbReference type="PIRSF" id="PIRSF000497">
    <property type="entry name" value="MAT"/>
    <property type="match status" value="1"/>
</dbReference>
<dbReference type="GO" id="GO:0006730">
    <property type="term" value="P:one-carbon metabolic process"/>
    <property type="evidence" value="ECO:0007669"/>
    <property type="project" value="UniProtKB-KW"/>
</dbReference>
<dbReference type="Pfam" id="PF00438">
    <property type="entry name" value="S-AdoMet_synt_N"/>
    <property type="match status" value="1"/>
</dbReference>
<feature type="binding site" description="in other chain" evidence="10">
    <location>
        <position position="99"/>
    </location>
    <ligand>
        <name>L-methionine</name>
        <dbReference type="ChEBI" id="CHEBI:57844"/>
        <note>ligand shared between two neighboring subunits</note>
    </ligand>
</feature>
<comment type="similarity">
    <text evidence="2 10 12">Belongs to the AdoMet synthase family.</text>
</comment>
<proteinExistence type="inferred from homology"/>
<comment type="cofactor">
    <cofactor evidence="10">
        <name>Mg(2+)</name>
        <dbReference type="ChEBI" id="CHEBI:18420"/>
    </cofactor>
    <text evidence="10">Binds 2 divalent ions per subunit.</text>
</comment>
<evidence type="ECO:0000256" key="9">
    <source>
        <dbReference type="ARBA" id="ARBA00022958"/>
    </source>
</evidence>
<feature type="domain" description="S-adenosylmethionine synthetase C-terminal" evidence="15">
    <location>
        <begin position="233"/>
        <end position="370"/>
    </location>
</feature>
<keyword evidence="6 10" id="KW-0547">Nucleotide-binding</keyword>
<evidence type="ECO:0000256" key="10">
    <source>
        <dbReference type="HAMAP-Rule" id="MF_00086"/>
    </source>
</evidence>
<evidence type="ECO:0000313" key="16">
    <source>
        <dbReference type="EMBL" id="RDE95689.1"/>
    </source>
</evidence>
<dbReference type="GO" id="GO:0006556">
    <property type="term" value="P:S-adenosylmethionine biosynthetic process"/>
    <property type="evidence" value="ECO:0007669"/>
    <property type="project" value="UniProtKB-UniRule"/>
</dbReference>
<dbReference type="InterPro" id="IPR022636">
    <property type="entry name" value="S-AdoMet_synthetase_sfam"/>
</dbReference>
<feature type="binding site" description="in other chain" evidence="10">
    <location>
        <position position="15"/>
    </location>
    <ligand>
        <name>ATP</name>
        <dbReference type="ChEBI" id="CHEBI:30616"/>
        <note>ligand shared between two neighboring subunits</note>
    </ligand>
</feature>
<dbReference type="PANTHER" id="PTHR11964">
    <property type="entry name" value="S-ADENOSYLMETHIONINE SYNTHETASE"/>
    <property type="match status" value="1"/>
</dbReference>
<feature type="binding site" description="in other chain" evidence="10">
    <location>
        <begin position="164"/>
        <end position="166"/>
    </location>
    <ligand>
        <name>ATP</name>
        <dbReference type="ChEBI" id="CHEBI:30616"/>
        <note>ligand shared between two neighboring subunits</note>
    </ligand>
</feature>
<dbReference type="InterPro" id="IPR022629">
    <property type="entry name" value="S-AdoMet_synt_central"/>
</dbReference>
<dbReference type="UniPathway" id="UPA00315">
    <property type="reaction ID" value="UER00080"/>
</dbReference>
<dbReference type="AlphaFoldDB" id="A0A369Z5Z9"/>
<dbReference type="PROSITE" id="PS00376">
    <property type="entry name" value="ADOMET_SYNTHASE_1"/>
    <property type="match status" value="1"/>
</dbReference>
<comment type="caution">
    <text evidence="16">The sequence shown here is derived from an EMBL/GenBank/DDBJ whole genome shotgun (WGS) entry which is preliminary data.</text>
</comment>
<evidence type="ECO:0000256" key="6">
    <source>
        <dbReference type="ARBA" id="ARBA00022741"/>
    </source>
</evidence>
<dbReference type="NCBIfam" id="TIGR01034">
    <property type="entry name" value="metK"/>
    <property type="match status" value="1"/>
</dbReference>
<evidence type="ECO:0000259" key="15">
    <source>
        <dbReference type="Pfam" id="PF02773"/>
    </source>
</evidence>
<dbReference type="InterPro" id="IPR022631">
    <property type="entry name" value="ADOMET_SYNTHASE_CS"/>
</dbReference>
<dbReference type="EC" id="2.5.1.6" evidence="10"/>
<evidence type="ECO:0000256" key="5">
    <source>
        <dbReference type="ARBA" id="ARBA00022723"/>
    </source>
</evidence>
<evidence type="ECO:0000259" key="13">
    <source>
        <dbReference type="Pfam" id="PF00438"/>
    </source>
</evidence>
<dbReference type="GO" id="GO:0000287">
    <property type="term" value="F:magnesium ion binding"/>
    <property type="evidence" value="ECO:0007669"/>
    <property type="project" value="UniProtKB-UniRule"/>
</dbReference>
<comment type="catalytic activity">
    <reaction evidence="10">
        <text>L-methionine + ATP + H2O = S-adenosyl-L-methionine + phosphate + diphosphate</text>
        <dbReference type="Rhea" id="RHEA:21080"/>
        <dbReference type="ChEBI" id="CHEBI:15377"/>
        <dbReference type="ChEBI" id="CHEBI:30616"/>
        <dbReference type="ChEBI" id="CHEBI:33019"/>
        <dbReference type="ChEBI" id="CHEBI:43474"/>
        <dbReference type="ChEBI" id="CHEBI:57844"/>
        <dbReference type="ChEBI" id="CHEBI:59789"/>
        <dbReference type="EC" id="2.5.1.6"/>
    </reaction>
</comment>
<feature type="binding site" evidence="10">
    <location>
        <position position="262"/>
    </location>
    <ligand>
        <name>ATP</name>
        <dbReference type="ChEBI" id="CHEBI:30616"/>
        <note>ligand shared between two neighboring subunits</note>
    </ligand>
</feature>
<dbReference type="InterPro" id="IPR022630">
    <property type="entry name" value="S-AdoMet_synt_C"/>
</dbReference>
<evidence type="ECO:0000256" key="4">
    <source>
        <dbReference type="ARBA" id="ARBA00022679"/>
    </source>
</evidence>
<dbReference type="Gene3D" id="3.30.300.10">
    <property type="match status" value="3"/>
</dbReference>
<organism evidence="16 17">
    <name type="scientific">Haemophilus parainfluenzae</name>
    <dbReference type="NCBI Taxonomy" id="729"/>
    <lineage>
        <taxon>Bacteria</taxon>
        <taxon>Pseudomonadati</taxon>
        <taxon>Pseudomonadota</taxon>
        <taxon>Gammaproteobacteria</taxon>
        <taxon>Pasteurellales</taxon>
        <taxon>Pasteurellaceae</taxon>
        <taxon>Haemophilus</taxon>
    </lineage>
</organism>
<keyword evidence="8 10" id="KW-0460">Magnesium</keyword>
<comment type="subunit">
    <text evidence="10">Homotetramer; dimer of dimers.</text>
</comment>
<feature type="binding site" description="in other chain" evidence="10">
    <location>
        <begin position="245"/>
        <end position="246"/>
    </location>
    <ligand>
        <name>ATP</name>
        <dbReference type="ChEBI" id="CHEBI:30616"/>
        <note>ligand shared between two neighboring subunits</note>
    </ligand>
</feature>
<comment type="cofactor">
    <cofactor evidence="10">
        <name>K(+)</name>
        <dbReference type="ChEBI" id="CHEBI:29103"/>
    </cofactor>
    <text evidence="10">Binds 1 potassium ion per subunit.</text>
</comment>
<dbReference type="RefSeq" id="WP_111315020.1">
    <property type="nucleotide sequence ID" value="NZ_QEPW01000003.1"/>
</dbReference>
<reference evidence="16 17" key="1">
    <citation type="submission" date="2018-05" db="EMBL/GenBank/DDBJ databases">
        <title>Draft Genome Sequences for a Diverse set of 7 Haemophilus Species.</title>
        <authorList>
            <person name="Nichols M."/>
            <person name="Topaz N."/>
            <person name="Wang X."/>
            <person name="Wang X."/>
            <person name="Boxrud D."/>
        </authorList>
    </citation>
    <scope>NUCLEOTIDE SEQUENCE [LARGE SCALE GENOMIC DNA]</scope>
    <source>
        <strain evidence="16 17">C2008001710</strain>
    </source>
</reference>
<evidence type="ECO:0000256" key="3">
    <source>
        <dbReference type="ARBA" id="ARBA00022563"/>
    </source>
</evidence>
<dbReference type="GO" id="GO:0004478">
    <property type="term" value="F:methionine adenosyltransferase activity"/>
    <property type="evidence" value="ECO:0007669"/>
    <property type="project" value="UniProtKB-UniRule"/>
</dbReference>
<feature type="binding site" evidence="10">
    <location>
        <position position="43"/>
    </location>
    <ligand>
        <name>K(+)</name>
        <dbReference type="ChEBI" id="CHEBI:29103"/>
    </ligand>
</feature>
<feature type="region of interest" description="Flexible loop" evidence="10">
    <location>
        <begin position="99"/>
        <end position="109"/>
    </location>
</feature>
<feature type="binding site" evidence="10">
    <location>
        <position position="239"/>
    </location>
    <ligand>
        <name>L-methionine</name>
        <dbReference type="ChEBI" id="CHEBI:57844"/>
        <note>ligand shared between two neighboring subunits</note>
    </ligand>
</feature>
<feature type="domain" description="S-adenosylmethionine synthetase N-terminal" evidence="13">
    <location>
        <begin position="4"/>
        <end position="100"/>
    </location>
</feature>
<keyword evidence="9 10" id="KW-0630">Potassium</keyword>
<comment type="pathway">
    <text evidence="1 10">Amino-acid biosynthesis; S-adenosyl-L-methionine biosynthesis; S-adenosyl-L-methionine from L-methionine: step 1/1.</text>
</comment>
<feature type="binding site" description="in other chain" evidence="10">
    <location>
        <position position="56"/>
    </location>
    <ligand>
        <name>L-methionine</name>
        <dbReference type="ChEBI" id="CHEBI:57844"/>
        <note>ligand shared between two neighboring subunits</note>
    </ligand>
</feature>
<dbReference type="Proteomes" id="UP000253910">
    <property type="component" value="Unassembled WGS sequence"/>
</dbReference>
<keyword evidence="4 10" id="KW-0808">Transferase</keyword>
<evidence type="ECO:0000256" key="12">
    <source>
        <dbReference type="RuleBase" id="RU004462"/>
    </source>
</evidence>
<gene>
    <name evidence="10 16" type="primary">metK</name>
    <name evidence="16" type="ORF">DPV87_02680</name>
</gene>
<dbReference type="InterPro" id="IPR002133">
    <property type="entry name" value="S-AdoMet_synthetase"/>
</dbReference>
<dbReference type="GO" id="GO:0005524">
    <property type="term" value="F:ATP binding"/>
    <property type="evidence" value="ECO:0007669"/>
    <property type="project" value="UniProtKB-UniRule"/>
</dbReference>
<feature type="domain" description="S-adenosylmethionine synthetase central" evidence="14">
    <location>
        <begin position="114"/>
        <end position="231"/>
    </location>
</feature>
<keyword evidence="7 10" id="KW-0067">ATP-binding</keyword>
<name>A0A369Z5Z9_HAEPA</name>
<evidence type="ECO:0000256" key="1">
    <source>
        <dbReference type="ARBA" id="ARBA00005224"/>
    </source>
</evidence>
<evidence type="ECO:0000259" key="14">
    <source>
        <dbReference type="Pfam" id="PF02772"/>
    </source>
</evidence>
<evidence type="ECO:0000256" key="7">
    <source>
        <dbReference type="ARBA" id="ARBA00022840"/>
    </source>
</evidence>
<dbReference type="CDD" id="cd18079">
    <property type="entry name" value="S-AdoMet_synt"/>
    <property type="match status" value="1"/>
</dbReference>
<dbReference type="Pfam" id="PF02773">
    <property type="entry name" value="S-AdoMet_synt_C"/>
    <property type="match status" value="1"/>
</dbReference>
<comment type="subcellular location">
    <subcellularLocation>
        <location evidence="10 11">Cytoplasm</location>
    </subcellularLocation>
</comment>
<dbReference type="EMBL" id="QEPW01000003">
    <property type="protein sequence ID" value="RDE95689.1"/>
    <property type="molecule type" value="Genomic_DNA"/>
</dbReference>
<evidence type="ECO:0000256" key="8">
    <source>
        <dbReference type="ARBA" id="ARBA00022842"/>
    </source>
</evidence>
<comment type="function">
    <text evidence="10">Catalyzes the formation of S-adenosylmethionine (AdoMet) from methionine and ATP. The overall synthetic reaction is composed of two sequential steps, AdoMet formation and the subsequent tripolyphosphate hydrolysis which occurs prior to release of AdoMet from the enzyme.</text>
</comment>
<evidence type="ECO:0000256" key="11">
    <source>
        <dbReference type="RuleBase" id="RU000542"/>
    </source>
</evidence>
<feature type="binding site" description="in other chain" evidence="10">
    <location>
        <begin position="230"/>
        <end position="231"/>
    </location>
    <ligand>
        <name>ATP</name>
        <dbReference type="ChEBI" id="CHEBI:30616"/>
        <note>ligand shared between two neighboring subunits</note>
    </ligand>
</feature>
<dbReference type="Pfam" id="PF02772">
    <property type="entry name" value="S-AdoMet_synt_M"/>
    <property type="match status" value="1"/>
</dbReference>
<evidence type="ECO:0000313" key="17">
    <source>
        <dbReference type="Proteomes" id="UP000253910"/>
    </source>
</evidence>
<feature type="binding site" description="in other chain" evidence="10">
    <location>
        <position position="270"/>
    </location>
    <ligand>
        <name>L-methionine</name>
        <dbReference type="ChEBI" id="CHEBI:57844"/>
        <note>ligand shared between two neighboring subunits</note>
    </ligand>
</feature>
<dbReference type="PROSITE" id="PS00377">
    <property type="entry name" value="ADOMET_SYNTHASE_2"/>
    <property type="match status" value="1"/>
</dbReference>
<dbReference type="FunFam" id="3.30.300.10:FF:000003">
    <property type="entry name" value="S-adenosylmethionine synthase"/>
    <property type="match status" value="1"/>
</dbReference>
<feature type="binding site" evidence="10">
    <location>
        <position position="17"/>
    </location>
    <ligand>
        <name>Mg(2+)</name>
        <dbReference type="ChEBI" id="CHEBI:18420"/>
    </ligand>
</feature>
<evidence type="ECO:0000256" key="2">
    <source>
        <dbReference type="ARBA" id="ARBA00009685"/>
    </source>
</evidence>
<feature type="binding site" evidence="10">
    <location>
        <position position="239"/>
    </location>
    <ligand>
        <name>ATP</name>
        <dbReference type="ChEBI" id="CHEBI:30616"/>
        <note>ligand shared between two neighboring subunits</note>
    </ligand>
</feature>
<dbReference type="HAMAP" id="MF_00086">
    <property type="entry name" value="S_AdoMet_synth1"/>
    <property type="match status" value="1"/>
</dbReference>